<dbReference type="Proteomes" id="UP000739411">
    <property type="component" value="Unassembled WGS sequence"/>
</dbReference>
<keyword evidence="4 7" id="KW-0378">Hydrolase</keyword>
<dbReference type="InterPro" id="IPR017853">
    <property type="entry name" value="GH"/>
</dbReference>
<protein>
    <recommendedName>
        <fullName evidence="3">beta-N-acetylhexosaminidase</fullName>
        <ecNumber evidence="3">3.2.1.52</ecNumber>
    </recommendedName>
</protein>
<evidence type="ECO:0000256" key="5">
    <source>
        <dbReference type="ARBA" id="ARBA00023295"/>
    </source>
</evidence>
<dbReference type="EC" id="3.2.1.52" evidence="3"/>
<sequence length="464" mass="49424">MISLPILLLWPAWHLKHPLLFAFRHVETPLLLGLPVLALIFHQRLPRLARPLFLTLFALTACGEVEYRQTRDAVLEAGPAVQAVGAHLVAGYTDLDELRPLAAKGLIGGIYLAKRNVRGRISTTIAADIAELQAIRRRAELPPLIVAADQEGGAVSHLSPLLEALPPLADFVSSRDPAADARAYGERQGRGLADLGVNLNFGPVVDLRPAGKPWPDPLSNIAARANASDPQRVAEIAGGYLDGLNAIGVRGTLKHFPGLGRVNTDTHLRPAHLAASADDLSADWQPFRQLAGHPAAAIMLGHVTLTALDAEHAASHSPAIVDGLLRQAWGYDGLLITDDLNMGAVYRKGIGRVAGEALAAGVDLVLVSYDPRQLYRALAGAAEALAEHRIAPARLAESDRRLADFVSQPALLAPSAMMQVHLSPVEPVSGHEPICYGQQGKTAKIEMYPAPSSPAQFAGMPARL</sequence>
<dbReference type="SUPFAM" id="SSF51445">
    <property type="entry name" value="(Trans)glycosidases"/>
    <property type="match status" value="1"/>
</dbReference>
<reference evidence="7 8" key="1">
    <citation type="submission" date="2020-10" db="EMBL/GenBank/DDBJ databases">
        <title>Connecting structure to function with the recovery of over 1000 high-quality activated sludge metagenome-assembled genomes encoding full-length rRNA genes using long-read sequencing.</title>
        <authorList>
            <person name="Singleton C.M."/>
            <person name="Petriglieri F."/>
            <person name="Kristensen J.M."/>
            <person name="Kirkegaard R.H."/>
            <person name="Michaelsen T.Y."/>
            <person name="Andersen M.H."/>
            <person name="Karst S.M."/>
            <person name="Dueholm M.S."/>
            <person name="Nielsen P.H."/>
            <person name="Albertsen M."/>
        </authorList>
    </citation>
    <scope>NUCLEOTIDE SEQUENCE [LARGE SCALE GENOMIC DNA]</scope>
    <source>
        <strain evidence="7">EsbW_18-Q3-R4-48_BATAC.463</strain>
    </source>
</reference>
<dbReference type="GO" id="GO:0004563">
    <property type="term" value="F:beta-N-acetylhexosaminidase activity"/>
    <property type="evidence" value="ECO:0007669"/>
    <property type="project" value="UniProtKB-EC"/>
</dbReference>
<proteinExistence type="inferred from homology"/>
<evidence type="ECO:0000256" key="1">
    <source>
        <dbReference type="ARBA" id="ARBA00001231"/>
    </source>
</evidence>
<evidence type="ECO:0000313" key="7">
    <source>
        <dbReference type="EMBL" id="MBK7415803.1"/>
    </source>
</evidence>
<keyword evidence="5" id="KW-0326">Glycosidase</keyword>
<dbReference type="InterPro" id="IPR001764">
    <property type="entry name" value="Glyco_hydro_3_N"/>
</dbReference>
<dbReference type="InterPro" id="IPR036962">
    <property type="entry name" value="Glyco_hydro_3_N_sf"/>
</dbReference>
<name>A0A935MRB9_9RHOO</name>
<evidence type="ECO:0000313" key="8">
    <source>
        <dbReference type="Proteomes" id="UP000739411"/>
    </source>
</evidence>
<comment type="caution">
    <text evidence="7">The sequence shown here is derived from an EMBL/GenBank/DDBJ whole genome shotgun (WGS) entry which is preliminary data.</text>
</comment>
<comment type="similarity">
    <text evidence="2">Belongs to the glycosyl hydrolase 3 family.</text>
</comment>
<dbReference type="Pfam" id="PF00933">
    <property type="entry name" value="Glyco_hydro_3"/>
    <property type="match status" value="1"/>
</dbReference>
<feature type="domain" description="Glycoside hydrolase family 3 N-terminal" evidence="6">
    <location>
        <begin position="96"/>
        <end position="402"/>
    </location>
</feature>
<comment type="catalytic activity">
    <reaction evidence="1">
        <text>Hydrolysis of terminal non-reducing N-acetyl-D-hexosamine residues in N-acetyl-beta-D-hexosaminides.</text>
        <dbReference type="EC" id="3.2.1.52"/>
    </reaction>
</comment>
<evidence type="ECO:0000256" key="4">
    <source>
        <dbReference type="ARBA" id="ARBA00022801"/>
    </source>
</evidence>
<dbReference type="AlphaFoldDB" id="A0A935MRB9"/>
<gene>
    <name evidence="7" type="ORF">IPJ38_12500</name>
</gene>
<dbReference type="Gene3D" id="3.20.20.300">
    <property type="entry name" value="Glycoside hydrolase, family 3, N-terminal domain"/>
    <property type="match status" value="1"/>
</dbReference>
<evidence type="ECO:0000259" key="6">
    <source>
        <dbReference type="Pfam" id="PF00933"/>
    </source>
</evidence>
<dbReference type="GO" id="GO:0005975">
    <property type="term" value="P:carbohydrate metabolic process"/>
    <property type="evidence" value="ECO:0007669"/>
    <property type="project" value="InterPro"/>
</dbReference>
<dbReference type="InterPro" id="IPR050226">
    <property type="entry name" value="NagZ_Beta-hexosaminidase"/>
</dbReference>
<evidence type="ECO:0000256" key="3">
    <source>
        <dbReference type="ARBA" id="ARBA00012663"/>
    </source>
</evidence>
<accession>A0A935MRB9</accession>
<dbReference type="PANTHER" id="PTHR30480:SF13">
    <property type="entry name" value="BETA-HEXOSAMINIDASE"/>
    <property type="match status" value="1"/>
</dbReference>
<dbReference type="GO" id="GO:0009254">
    <property type="term" value="P:peptidoglycan turnover"/>
    <property type="evidence" value="ECO:0007669"/>
    <property type="project" value="TreeGrafter"/>
</dbReference>
<dbReference type="EMBL" id="JADJMS010000026">
    <property type="protein sequence ID" value="MBK7415803.1"/>
    <property type="molecule type" value="Genomic_DNA"/>
</dbReference>
<evidence type="ECO:0000256" key="2">
    <source>
        <dbReference type="ARBA" id="ARBA00005336"/>
    </source>
</evidence>
<organism evidence="7 8">
    <name type="scientific">Candidatus Dechloromonas phosphorivorans</name>
    <dbReference type="NCBI Taxonomy" id="2899244"/>
    <lineage>
        <taxon>Bacteria</taxon>
        <taxon>Pseudomonadati</taxon>
        <taxon>Pseudomonadota</taxon>
        <taxon>Betaproteobacteria</taxon>
        <taxon>Rhodocyclales</taxon>
        <taxon>Azonexaceae</taxon>
        <taxon>Dechloromonas</taxon>
    </lineage>
</organism>
<dbReference type="PANTHER" id="PTHR30480">
    <property type="entry name" value="BETA-HEXOSAMINIDASE-RELATED"/>
    <property type="match status" value="1"/>
</dbReference>